<evidence type="ECO:0000313" key="3">
    <source>
        <dbReference type="Proteomes" id="UP001596496"/>
    </source>
</evidence>
<name>A0ABW2NYH8_9ACTN</name>
<protein>
    <recommendedName>
        <fullName evidence="4">DUF4352 domain-containing protein</fullName>
    </recommendedName>
</protein>
<evidence type="ECO:0000256" key="1">
    <source>
        <dbReference type="SAM" id="MobiDB-lite"/>
    </source>
</evidence>
<comment type="caution">
    <text evidence="2">The sequence shown here is derived from an EMBL/GenBank/DDBJ whole genome shotgun (WGS) entry which is preliminary data.</text>
</comment>
<evidence type="ECO:0000313" key="2">
    <source>
        <dbReference type="EMBL" id="MFC7381889.1"/>
    </source>
</evidence>
<keyword evidence="3" id="KW-1185">Reference proteome</keyword>
<dbReference type="Proteomes" id="UP001596496">
    <property type="component" value="Unassembled WGS sequence"/>
</dbReference>
<accession>A0ABW2NYH8</accession>
<feature type="region of interest" description="Disordered" evidence="1">
    <location>
        <begin position="1"/>
        <end position="26"/>
    </location>
</feature>
<evidence type="ECO:0008006" key="4">
    <source>
        <dbReference type="Google" id="ProtNLM"/>
    </source>
</evidence>
<sequence>MAVSSDFVPHPASASPSPTQPPPPRRPAWRRIVSAVAGVALAIGAVYAQTYVMTVNDKTAPLTVSGGMREELRTDHFSARLERVEFARSIRVKKTYSTDEATTDQIFLVVKVGATSPRRPIKLVPHLVTAGGLRFAATDKVDENATITAKWIQPGWWRSGLCFFEIPPDEVAGARVVVSEPVNSLYDDQYIPEVSMDLGLDEAKASEAMSAAKDGYEVSGI</sequence>
<proteinExistence type="predicted"/>
<dbReference type="RefSeq" id="WP_380824953.1">
    <property type="nucleotide sequence ID" value="NZ_JBHTCG010000003.1"/>
</dbReference>
<gene>
    <name evidence="2" type="ORF">ACFQSB_06700</name>
</gene>
<dbReference type="EMBL" id="JBHTCG010000003">
    <property type="protein sequence ID" value="MFC7381889.1"/>
    <property type="molecule type" value="Genomic_DNA"/>
</dbReference>
<organism evidence="2 3">
    <name type="scientific">Sphaerisporangium rhizosphaerae</name>
    <dbReference type="NCBI Taxonomy" id="2269375"/>
    <lineage>
        <taxon>Bacteria</taxon>
        <taxon>Bacillati</taxon>
        <taxon>Actinomycetota</taxon>
        <taxon>Actinomycetes</taxon>
        <taxon>Streptosporangiales</taxon>
        <taxon>Streptosporangiaceae</taxon>
        <taxon>Sphaerisporangium</taxon>
    </lineage>
</organism>
<reference evidence="3" key="1">
    <citation type="journal article" date="2019" name="Int. J. Syst. Evol. Microbiol.">
        <title>The Global Catalogue of Microorganisms (GCM) 10K type strain sequencing project: providing services to taxonomists for standard genome sequencing and annotation.</title>
        <authorList>
            <consortium name="The Broad Institute Genomics Platform"/>
            <consortium name="The Broad Institute Genome Sequencing Center for Infectious Disease"/>
            <person name="Wu L."/>
            <person name="Ma J."/>
        </authorList>
    </citation>
    <scope>NUCLEOTIDE SEQUENCE [LARGE SCALE GENOMIC DNA]</scope>
    <source>
        <strain evidence="3">CECT 7649</strain>
    </source>
</reference>